<dbReference type="EMBL" id="JAHRHJ020000002">
    <property type="protein sequence ID" value="KAH9326104.1"/>
    <property type="molecule type" value="Genomic_DNA"/>
</dbReference>
<dbReference type="GO" id="GO:0004180">
    <property type="term" value="F:carboxypeptidase activity"/>
    <property type="evidence" value="ECO:0007669"/>
    <property type="project" value="TreeGrafter"/>
</dbReference>
<dbReference type="InterPro" id="IPR003137">
    <property type="entry name" value="PA_domain"/>
</dbReference>
<evidence type="ECO:0000313" key="4">
    <source>
        <dbReference type="EMBL" id="KAH9326104.1"/>
    </source>
</evidence>
<dbReference type="PANTHER" id="PTHR10404">
    <property type="entry name" value="N-ACETYLATED-ALPHA-LINKED ACIDIC DIPEPTIDASE"/>
    <property type="match status" value="1"/>
</dbReference>
<feature type="non-terminal residue" evidence="4">
    <location>
        <position position="1"/>
    </location>
</feature>
<comment type="caution">
    <text evidence="4">The sequence shown here is derived from an EMBL/GenBank/DDBJ whole genome shotgun (WGS) entry which is preliminary data.</text>
</comment>
<feature type="transmembrane region" description="Helical" evidence="2">
    <location>
        <begin position="37"/>
        <end position="57"/>
    </location>
</feature>
<keyword evidence="2" id="KW-0472">Membrane</keyword>
<organism evidence="4 5">
    <name type="scientific">Taxus chinensis</name>
    <name type="common">Chinese yew</name>
    <name type="synonym">Taxus wallichiana var. chinensis</name>
    <dbReference type="NCBI Taxonomy" id="29808"/>
    <lineage>
        <taxon>Eukaryota</taxon>
        <taxon>Viridiplantae</taxon>
        <taxon>Streptophyta</taxon>
        <taxon>Embryophyta</taxon>
        <taxon>Tracheophyta</taxon>
        <taxon>Spermatophyta</taxon>
        <taxon>Pinopsida</taxon>
        <taxon>Pinidae</taxon>
        <taxon>Conifers II</taxon>
        <taxon>Cupressales</taxon>
        <taxon>Taxaceae</taxon>
        <taxon>Taxus</taxon>
    </lineage>
</organism>
<gene>
    <name evidence="4" type="ORF">KI387_006282</name>
</gene>
<evidence type="ECO:0000313" key="5">
    <source>
        <dbReference type="Proteomes" id="UP000824469"/>
    </source>
</evidence>
<dbReference type="InterPro" id="IPR046450">
    <property type="entry name" value="PA_dom_sf"/>
</dbReference>
<evidence type="ECO:0000259" key="3">
    <source>
        <dbReference type="Pfam" id="PF02225"/>
    </source>
</evidence>
<dbReference type="OMA" id="GEEDYIM"/>
<name>A0AA38LJ82_TAXCH</name>
<proteinExistence type="predicted"/>
<accession>A0AA38LJ82</accession>
<keyword evidence="1" id="KW-0325">Glycoprotein</keyword>
<evidence type="ECO:0000256" key="1">
    <source>
        <dbReference type="ARBA" id="ARBA00023180"/>
    </source>
</evidence>
<sequence length="327" mass="36580">CNTSQKPANLDIEETLPLNPVRGRTIQDSRSSWRGRVTRGATITILFVFLVCFITLVNESQHSGADEDRRRVSCFHSWFINVGNNLTIATHLRELMKDQHVVGTPQDMQTTKYVHHYFQQYGLAAHWVDYRVLLSYLLSRSLFLSSPSNSGLQQQPVSLEDSSSTQKSMILPFHAYAPSRTVVGEVVYVNYGGEEDYIMLAEIGVNVTGAIVIARYGDLYRGTVVKNVAKHGVIDIVLYNDPQQFSGNGTRGFFPKSKWLRPDGIQMGSVIQGMGDPSTPEWPNTEKSERISDIADKFPNIPSMPISTKEAHHILMSLSGPHVPATW</sequence>
<feature type="domain" description="PA" evidence="3">
    <location>
        <begin position="183"/>
        <end position="248"/>
    </location>
</feature>
<keyword evidence="2" id="KW-1133">Transmembrane helix</keyword>
<dbReference type="PANTHER" id="PTHR10404:SF46">
    <property type="entry name" value="VACUOLAR PROTEIN SORTING-ASSOCIATED PROTEIN 70"/>
    <property type="match status" value="1"/>
</dbReference>
<dbReference type="SUPFAM" id="SSF52025">
    <property type="entry name" value="PA domain"/>
    <property type="match status" value="1"/>
</dbReference>
<dbReference type="Pfam" id="PF02225">
    <property type="entry name" value="PA"/>
    <property type="match status" value="1"/>
</dbReference>
<keyword evidence="5" id="KW-1185">Reference proteome</keyword>
<dbReference type="AlphaFoldDB" id="A0AA38LJ82"/>
<reference evidence="4 5" key="1">
    <citation type="journal article" date="2021" name="Nat. Plants">
        <title>The Taxus genome provides insights into paclitaxel biosynthesis.</title>
        <authorList>
            <person name="Xiong X."/>
            <person name="Gou J."/>
            <person name="Liao Q."/>
            <person name="Li Y."/>
            <person name="Zhou Q."/>
            <person name="Bi G."/>
            <person name="Li C."/>
            <person name="Du R."/>
            <person name="Wang X."/>
            <person name="Sun T."/>
            <person name="Guo L."/>
            <person name="Liang H."/>
            <person name="Lu P."/>
            <person name="Wu Y."/>
            <person name="Zhang Z."/>
            <person name="Ro D.K."/>
            <person name="Shang Y."/>
            <person name="Huang S."/>
            <person name="Yan J."/>
        </authorList>
    </citation>
    <scope>NUCLEOTIDE SEQUENCE [LARGE SCALE GENOMIC DNA]</scope>
    <source>
        <strain evidence="4">Ta-2019</strain>
    </source>
</reference>
<evidence type="ECO:0000256" key="2">
    <source>
        <dbReference type="SAM" id="Phobius"/>
    </source>
</evidence>
<dbReference type="InterPro" id="IPR039373">
    <property type="entry name" value="Peptidase_M28B"/>
</dbReference>
<keyword evidence="2" id="KW-0812">Transmembrane</keyword>
<protein>
    <recommendedName>
        <fullName evidence="3">PA domain-containing protein</fullName>
    </recommendedName>
</protein>
<dbReference type="Gene3D" id="3.50.30.30">
    <property type="match status" value="1"/>
</dbReference>
<dbReference type="Proteomes" id="UP000824469">
    <property type="component" value="Unassembled WGS sequence"/>
</dbReference>